<organism evidence="1 2">
    <name type="scientific">Rotaria magnacalcarata</name>
    <dbReference type="NCBI Taxonomy" id="392030"/>
    <lineage>
        <taxon>Eukaryota</taxon>
        <taxon>Metazoa</taxon>
        <taxon>Spiralia</taxon>
        <taxon>Gnathifera</taxon>
        <taxon>Rotifera</taxon>
        <taxon>Eurotatoria</taxon>
        <taxon>Bdelloidea</taxon>
        <taxon>Philodinida</taxon>
        <taxon>Philodinidae</taxon>
        <taxon>Rotaria</taxon>
    </lineage>
</organism>
<dbReference type="EMBL" id="CAJOBI010360486">
    <property type="protein sequence ID" value="CAF5225931.1"/>
    <property type="molecule type" value="Genomic_DNA"/>
</dbReference>
<feature type="non-terminal residue" evidence="1">
    <location>
        <position position="40"/>
    </location>
</feature>
<sequence>MKSFTRDSDLVQEWKKHQLRAVHQEAARDHVLESLDEESV</sequence>
<reference evidence="1" key="1">
    <citation type="submission" date="2021-02" db="EMBL/GenBank/DDBJ databases">
        <authorList>
            <person name="Nowell W R."/>
        </authorList>
    </citation>
    <scope>NUCLEOTIDE SEQUENCE</scope>
</reference>
<name>A0A8S3K1D3_9BILA</name>
<proteinExistence type="predicted"/>
<comment type="caution">
    <text evidence="1">The sequence shown here is derived from an EMBL/GenBank/DDBJ whole genome shotgun (WGS) entry which is preliminary data.</text>
</comment>
<accession>A0A8S3K1D3</accession>
<evidence type="ECO:0000313" key="1">
    <source>
        <dbReference type="EMBL" id="CAF5225931.1"/>
    </source>
</evidence>
<dbReference type="Proteomes" id="UP000676336">
    <property type="component" value="Unassembled WGS sequence"/>
</dbReference>
<feature type="non-terminal residue" evidence="1">
    <location>
        <position position="1"/>
    </location>
</feature>
<dbReference type="AlphaFoldDB" id="A0A8S3K1D3"/>
<protein>
    <submittedName>
        <fullName evidence="1">Uncharacterized protein</fullName>
    </submittedName>
</protein>
<gene>
    <name evidence="1" type="ORF">SMN809_LOCUS84550</name>
</gene>
<evidence type="ECO:0000313" key="2">
    <source>
        <dbReference type="Proteomes" id="UP000676336"/>
    </source>
</evidence>